<keyword evidence="7" id="KW-0732">Signal</keyword>
<evidence type="ECO:0000256" key="4">
    <source>
        <dbReference type="ARBA" id="ARBA00022692"/>
    </source>
</evidence>
<evidence type="ECO:0000256" key="3">
    <source>
        <dbReference type="ARBA" id="ARBA00022452"/>
    </source>
</evidence>
<dbReference type="PANTHER" id="PTHR30069:SF46">
    <property type="entry name" value="OAR PROTEIN"/>
    <property type="match status" value="1"/>
</dbReference>
<keyword evidence="2" id="KW-0813">Transport</keyword>
<dbReference type="Pfam" id="PF25183">
    <property type="entry name" value="OMP_b-brl_4"/>
    <property type="match status" value="2"/>
</dbReference>
<evidence type="ECO:0000313" key="10">
    <source>
        <dbReference type="Proteomes" id="UP000273675"/>
    </source>
</evidence>
<keyword evidence="3" id="KW-1134">Transmembrane beta strand</keyword>
<dbReference type="GO" id="GO:0009279">
    <property type="term" value="C:cell outer membrane"/>
    <property type="evidence" value="ECO:0007669"/>
    <property type="project" value="UniProtKB-SubCell"/>
</dbReference>
<dbReference type="Gene3D" id="2.60.40.1120">
    <property type="entry name" value="Carboxypeptidase-like, regulatory domain"/>
    <property type="match status" value="1"/>
</dbReference>
<evidence type="ECO:0000256" key="7">
    <source>
        <dbReference type="SAM" id="SignalP"/>
    </source>
</evidence>
<evidence type="ECO:0000256" key="1">
    <source>
        <dbReference type="ARBA" id="ARBA00004571"/>
    </source>
</evidence>
<evidence type="ECO:0000313" key="9">
    <source>
        <dbReference type="EMBL" id="RKQ96151.1"/>
    </source>
</evidence>
<comment type="caution">
    <text evidence="9">The sequence shown here is derived from an EMBL/GenBank/DDBJ whole genome shotgun (WGS) entry which is preliminary data.</text>
</comment>
<feature type="domain" description="TonB-dependent transporter Oar-like beta-barrel" evidence="8">
    <location>
        <begin position="349"/>
        <end position="993"/>
    </location>
</feature>
<dbReference type="Gene3D" id="2.40.170.20">
    <property type="entry name" value="TonB-dependent receptor, beta-barrel domain"/>
    <property type="match status" value="1"/>
</dbReference>
<dbReference type="AlphaFoldDB" id="A0A495D4J2"/>
<protein>
    <submittedName>
        <fullName evidence="9">Carboxypeptidase family protein</fullName>
    </submittedName>
</protein>
<dbReference type="Pfam" id="PF13620">
    <property type="entry name" value="CarboxypepD_reg"/>
    <property type="match status" value="1"/>
</dbReference>
<feature type="chain" id="PRO_5019824420" evidence="7">
    <location>
        <begin position="27"/>
        <end position="1081"/>
    </location>
</feature>
<evidence type="ECO:0000256" key="6">
    <source>
        <dbReference type="ARBA" id="ARBA00023237"/>
    </source>
</evidence>
<keyword evidence="5" id="KW-0472">Membrane</keyword>
<dbReference type="RefSeq" id="WP_121211744.1">
    <property type="nucleotide sequence ID" value="NZ_RBIM01000005.1"/>
</dbReference>
<dbReference type="SUPFAM" id="SSF49452">
    <property type="entry name" value="Starch-binding domain-like"/>
    <property type="match status" value="1"/>
</dbReference>
<sequence>MSFTKKLSLGTAAIALLAAAPAAVHAQVTSSQLRGTVISEAGAPVSGASVTLIHLPSGTSETATTTGTGSFFASGLRVGGPYRLFVSAPGFEGDVIDNLMLQPGSQAPISIRLSSATTDVITVTGQAINSMDLNNGVGSSFSSRDVSNAPSLNRDLIDTLRLDPLVSQSGESFMSIAGQSPRFNAVSIDGSLQQDNFGLGSNTYATSRSPINIDIVESASVVAAEYSVTSGNFQGGLVNVVTRSGTNEIDGAAFYYRADEDFRGNVTDGTFVPSVPYEEEEYGISISGPIIEDTLFFLVSYDEYTAAAPTDRSATYENAGIDPAFWTTLNTMVQNELGFDIGSRPLQESYPSTSERLLAKFDWNINEDHRASFTYQNTQEVDTSTSAYNFDTAFYGVPVEVEAMTLQVFSDWSENLSTTLRISNTELVKSQSCGAGSDQPQLSFDGWTVAELVGTPLEGLATSNLNNMIAGCDIYRHGNEYNDTRLVVFGSADYTWNEHVFTVGGEYEQFDLFNLFGQQSNGEFTFASPQDLIDGIGRVEYRNVTTNNALDGASSWGYDRFTLFAEDTWQLRDDFSVNFGIRYERYSQDDEPYSDPVIAGLYGRDTAANLDGKDILMPRAGFRWDAADRTTVSGGFGLFSGGSPLVWTSNAFQTPTVYSRLDNATITSLTVPQALLDDVASQAPVSIDMIDPNFEIPADWRASLRLDQSFDMVFGGLDFGSDYVFTAQYLYSKAEDGFAWRNLAQLELGYTQGVAPDGRPIYADLDDLNEANLTMLSNADGGESHVFTLALSKEYENGLGFNVSYAYQDVQSALYDTSSRGISSWRSQTTSDRNNVSAATSIYQVEDRFVTAFWYETEFFGDLTTRLDLIGEFTSGTPYSYNFNVSSSNPLFGRAGQGESPYDGDLLYIPTASDSNVVYASGFDLAGFDAMIDGNGVARGQIFEENSLTSPWNQQWDLRIQQELPFFSSAVDQWVGDNRLNMVVDIFNVANLLNDEWGTQVNGPSYSQAPIVTADLVTAADVAANGVDGATALTGDAPRTSCATAGSCVYRFNAFNDFYANSTASRGSSLYSIRVGIRYEF</sequence>
<keyword evidence="9" id="KW-0378">Hydrolase</keyword>
<dbReference type="GO" id="GO:0015344">
    <property type="term" value="F:siderophore uptake transmembrane transporter activity"/>
    <property type="evidence" value="ECO:0007669"/>
    <property type="project" value="TreeGrafter"/>
</dbReference>
<proteinExistence type="predicted"/>
<evidence type="ECO:0000259" key="8">
    <source>
        <dbReference type="Pfam" id="PF25183"/>
    </source>
</evidence>
<dbReference type="GO" id="GO:0044718">
    <property type="term" value="P:siderophore transmembrane transport"/>
    <property type="evidence" value="ECO:0007669"/>
    <property type="project" value="TreeGrafter"/>
</dbReference>
<organism evidence="9 10">
    <name type="scientific">Maricaulis maris</name>
    <dbReference type="NCBI Taxonomy" id="74318"/>
    <lineage>
        <taxon>Bacteria</taxon>
        <taxon>Pseudomonadati</taxon>
        <taxon>Pseudomonadota</taxon>
        <taxon>Alphaproteobacteria</taxon>
        <taxon>Maricaulales</taxon>
        <taxon>Maricaulaceae</taxon>
        <taxon>Maricaulis</taxon>
    </lineage>
</organism>
<dbReference type="EMBL" id="RBIM01000005">
    <property type="protein sequence ID" value="RKQ96151.1"/>
    <property type="molecule type" value="Genomic_DNA"/>
</dbReference>
<dbReference type="OrthoDB" id="9768147at2"/>
<name>A0A495D4J2_9PROT</name>
<dbReference type="InterPro" id="IPR039426">
    <property type="entry name" value="TonB-dep_rcpt-like"/>
</dbReference>
<accession>A0A495D4J2</accession>
<feature type="signal peptide" evidence="7">
    <location>
        <begin position="1"/>
        <end position="26"/>
    </location>
</feature>
<reference evidence="9 10" key="1">
    <citation type="submission" date="2018-10" db="EMBL/GenBank/DDBJ databases">
        <title>Genomic Encyclopedia of Type Strains, Phase IV (KMG-IV): sequencing the most valuable type-strain genomes for metagenomic binning, comparative biology and taxonomic classification.</title>
        <authorList>
            <person name="Goeker M."/>
        </authorList>
    </citation>
    <scope>NUCLEOTIDE SEQUENCE [LARGE SCALE GENOMIC DNA]</scope>
    <source>
        <strain evidence="9 10">DSM 4734</strain>
    </source>
</reference>
<dbReference type="InterPro" id="IPR013784">
    <property type="entry name" value="Carb-bd-like_fold"/>
</dbReference>
<feature type="domain" description="TonB-dependent transporter Oar-like beta-barrel" evidence="8">
    <location>
        <begin position="241"/>
        <end position="312"/>
    </location>
</feature>
<evidence type="ECO:0000256" key="2">
    <source>
        <dbReference type="ARBA" id="ARBA00022448"/>
    </source>
</evidence>
<keyword evidence="9" id="KW-0121">Carboxypeptidase</keyword>
<dbReference type="InterPro" id="IPR036942">
    <property type="entry name" value="Beta-barrel_TonB_sf"/>
</dbReference>
<keyword evidence="9" id="KW-0645">Protease</keyword>
<dbReference type="SUPFAM" id="SSF56935">
    <property type="entry name" value="Porins"/>
    <property type="match status" value="1"/>
</dbReference>
<comment type="subcellular location">
    <subcellularLocation>
        <location evidence="1">Cell outer membrane</location>
        <topology evidence="1">Multi-pass membrane protein</topology>
    </subcellularLocation>
</comment>
<evidence type="ECO:0000256" key="5">
    <source>
        <dbReference type="ARBA" id="ARBA00023136"/>
    </source>
</evidence>
<keyword evidence="4" id="KW-0812">Transmembrane</keyword>
<dbReference type="GO" id="GO:0030246">
    <property type="term" value="F:carbohydrate binding"/>
    <property type="evidence" value="ECO:0007669"/>
    <property type="project" value="InterPro"/>
</dbReference>
<gene>
    <name evidence="9" type="ORF">C7435_2403</name>
</gene>
<dbReference type="Proteomes" id="UP000273675">
    <property type="component" value="Unassembled WGS sequence"/>
</dbReference>
<dbReference type="GO" id="GO:0004180">
    <property type="term" value="F:carboxypeptidase activity"/>
    <property type="evidence" value="ECO:0007669"/>
    <property type="project" value="UniProtKB-KW"/>
</dbReference>
<dbReference type="PANTHER" id="PTHR30069">
    <property type="entry name" value="TONB-DEPENDENT OUTER MEMBRANE RECEPTOR"/>
    <property type="match status" value="1"/>
</dbReference>
<dbReference type="InterPro" id="IPR057601">
    <property type="entry name" value="Oar-like_b-barrel"/>
</dbReference>
<keyword evidence="6" id="KW-0998">Cell outer membrane</keyword>